<dbReference type="InterPro" id="IPR050951">
    <property type="entry name" value="Retrovirus_Pol_polyprotein"/>
</dbReference>
<dbReference type="InterPro" id="IPR001878">
    <property type="entry name" value="Znf_CCHC"/>
</dbReference>
<dbReference type="InterPro" id="IPR000477">
    <property type="entry name" value="RT_dom"/>
</dbReference>
<dbReference type="SMART" id="SM00343">
    <property type="entry name" value="ZnF_C2HC"/>
    <property type="match status" value="2"/>
</dbReference>
<dbReference type="InterPro" id="IPR043502">
    <property type="entry name" value="DNA/RNA_pol_sf"/>
</dbReference>
<dbReference type="SUPFAM" id="SSF56672">
    <property type="entry name" value="DNA/RNA polymerases"/>
    <property type="match status" value="1"/>
</dbReference>
<dbReference type="CDD" id="cd00303">
    <property type="entry name" value="retropepsin_like"/>
    <property type="match status" value="1"/>
</dbReference>
<reference evidence="5 6" key="1">
    <citation type="submission" date="2024-02" db="EMBL/GenBank/DDBJ databases">
        <title>Chromosome-scale genome assembly of the rough periwinkle Littorina saxatilis.</title>
        <authorList>
            <person name="De Jode A."/>
            <person name="Faria R."/>
            <person name="Formenti G."/>
            <person name="Sims Y."/>
            <person name="Smith T.P."/>
            <person name="Tracey A."/>
            <person name="Wood J.M.D."/>
            <person name="Zagrodzka Z.B."/>
            <person name="Johannesson K."/>
            <person name="Butlin R.K."/>
            <person name="Leder E.H."/>
        </authorList>
    </citation>
    <scope>NUCLEOTIDE SEQUENCE [LARGE SCALE GENOMIC DNA]</scope>
    <source>
        <strain evidence="5">Snail1</strain>
        <tissue evidence="5">Muscle</tissue>
    </source>
</reference>
<evidence type="ECO:0000259" key="4">
    <source>
        <dbReference type="PROSITE" id="PS50878"/>
    </source>
</evidence>
<dbReference type="SUPFAM" id="SSF50630">
    <property type="entry name" value="Acid proteases"/>
    <property type="match status" value="1"/>
</dbReference>
<dbReference type="GO" id="GO:0004190">
    <property type="term" value="F:aspartic-type endopeptidase activity"/>
    <property type="evidence" value="ECO:0007669"/>
    <property type="project" value="InterPro"/>
</dbReference>
<dbReference type="Gene3D" id="4.10.60.10">
    <property type="entry name" value="Zinc finger, CCHC-type"/>
    <property type="match status" value="1"/>
</dbReference>
<dbReference type="EMBL" id="JBAMIC010000018">
    <property type="protein sequence ID" value="KAK7094704.1"/>
    <property type="molecule type" value="Genomic_DNA"/>
</dbReference>
<feature type="region of interest" description="Disordered" evidence="2">
    <location>
        <begin position="259"/>
        <end position="296"/>
    </location>
</feature>
<feature type="domain" description="Reverse transcriptase" evidence="4">
    <location>
        <begin position="475"/>
        <end position="654"/>
    </location>
</feature>
<feature type="region of interest" description="Disordered" evidence="2">
    <location>
        <begin position="195"/>
        <end position="225"/>
    </location>
</feature>
<keyword evidence="6" id="KW-1185">Reference proteome</keyword>
<dbReference type="PANTHER" id="PTHR37984">
    <property type="entry name" value="PROTEIN CBG26694"/>
    <property type="match status" value="1"/>
</dbReference>
<comment type="caution">
    <text evidence="5">The sequence shown here is derived from an EMBL/GenBank/DDBJ whole genome shotgun (WGS) entry which is preliminary data.</text>
</comment>
<dbReference type="InterPro" id="IPR021109">
    <property type="entry name" value="Peptidase_aspartic_dom_sf"/>
</dbReference>
<evidence type="ECO:0000313" key="5">
    <source>
        <dbReference type="EMBL" id="KAK7094704.1"/>
    </source>
</evidence>
<protein>
    <recommendedName>
        <fullName evidence="7">Reverse transcriptase domain-containing protein</fullName>
    </recommendedName>
</protein>
<dbReference type="GO" id="GO:0008270">
    <property type="term" value="F:zinc ion binding"/>
    <property type="evidence" value="ECO:0007669"/>
    <property type="project" value="UniProtKB-KW"/>
</dbReference>
<proteinExistence type="predicted"/>
<evidence type="ECO:0000259" key="3">
    <source>
        <dbReference type="PROSITE" id="PS50158"/>
    </source>
</evidence>
<dbReference type="Pfam" id="PF00098">
    <property type="entry name" value="zf-CCHC"/>
    <property type="match status" value="1"/>
</dbReference>
<feature type="compositionally biased region" description="Polar residues" evidence="2">
    <location>
        <begin position="206"/>
        <end position="221"/>
    </location>
</feature>
<dbReference type="Pfam" id="PF00078">
    <property type="entry name" value="RVT_1"/>
    <property type="match status" value="1"/>
</dbReference>
<dbReference type="GO" id="GO:0006508">
    <property type="term" value="P:proteolysis"/>
    <property type="evidence" value="ECO:0007669"/>
    <property type="project" value="InterPro"/>
</dbReference>
<dbReference type="InterPro" id="IPR001969">
    <property type="entry name" value="Aspartic_peptidase_AS"/>
</dbReference>
<feature type="compositionally biased region" description="Polar residues" evidence="2">
    <location>
        <begin position="282"/>
        <end position="292"/>
    </location>
</feature>
<keyword evidence="1" id="KW-0862">Zinc</keyword>
<dbReference type="PROSITE" id="PS00141">
    <property type="entry name" value="ASP_PROTEASE"/>
    <property type="match status" value="1"/>
</dbReference>
<dbReference type="Pfam" id="PF13650">
    <property type="entry name" value="Asp_protease_2"/>
    <property type="match status" value="1"/>
</dbReference>
<dbReference type="SUPFAM" id="SSF57756">
    <property type="entry name" value="Retrovirus zinc finger-like domains"/>
    <property type="match status" value="1"/>
</dbReference>
<dbReference type="Gene3D" id="2.40.70.10">
    <property type="entry name" value="Acid Proteases"/>
    <property type="match status" value="1"/>
</dbReference>
<dbReference type="Proteomes" id="UP001374579">
    <property type="component" value="Unassembled WGS sequence"/>
</dbReference>
<dbReference type="AlphaFoldDB" id="A0AAN9AYA8"/>
<accession>A0AAN9AYA8</accession>
<evidence type="ECO:0000256" key="2">
    <source>
        <dbReference type="SAM" id="MobiDB-lite"/>
    </source>
</evidence>
<keyword evidence="1" id="KW-0479">Metal-binding</keyword>
<feature type="domain" description="CCHC-type" evidence="3">
    <location>
        <begin position="245"/>
        <end position="260"/>
    </location>
</feature>
<name>A0AAN9AYA8_9CAEN</name>
<dbReference type="Gene3D" id="3.30.70.270">
    <property type="match status" value="2"/>
</dbReference>
<dbReference type="PANTHER" id="PTHR37984:SF11">
    <property type="entry name" value="INTEGRASE CATALYTIC DOMAIN-CONTAINING PROTEIN"/>
    <property type="match status" value="1"/>
</dbReference>
<keyword evidence="1" id="KW-0863">Zinc-finger</keyword>
<dbReference type="PROSITE" id="PS50878">
    <property type="entry name" value="RT_POL"/>
    <property type="match status" value="1"/>
</dbReference>
<dbReference type="InterPro" id="IPR043128">
    <property type="entry name" value="Rev_trsase/Diguanyl_cyclase"/>
</dbReference>
<dbReference type="CDD" id="cd01647">
    <property type="entry name" value="RT_LTR"/>
    <property type="match status" value="1"/>
</dbReference>
<evidence type="ECO:0000313" key="6">
    <source>
        <dbReference type="Proteomes" id="UP001374579"/>
    </source>
</evidence>
<organism evidence="5 6">
    <name type="scientific">Littorina saxatilis</name>
    <dbReference type="NCBI Taxonomy" id="31220"/>
    <lineage>
        <taxon>Eukaryota</taxon>
        <taxon>Metazoa</taxon>
        <taxon>Spiralia</taxon>
        <taxon>Lophotrochozoa</taxon>
        <taxon>Mollusca</taxon>
        <taxon>Gastropoda</taxon>
        <taxon>Caenogastropoda</taxon>
        <taxon>Littorinimorpha</taxon>
        <taxon>Littorinoidea</taxon>
        <taxon>Littorinidae</taxon>
        <taxon>Littorina</taxon>
    </lineage>
</organism>
<evidence type="ECO:0008006" key="7">
    <source>
        <dbReference type="Google" id="ProtNLM"/>
    </source>
</evidence>
<gene>
    <name evidence="5" type="ORF">V1264_006217</name>
</gene>
<evidence type="ECO:0000256" key="1">
    <source>
        <dbReference type="PROSITE-ProRule" id="PRU00047"/>
    </source>
</evidence>
<dbReference type="InterPro" id="IPR036875">
    <property type="entry name" value="Znf_CCHC_sf"/>
</dbReference>
<dbReference type="GO" id="GO:0003676">
    <property type="term" value="F:nucleic acid binding"/>
    <property type="evidence" value="ECO:0007669"/>
    <property type="project" value="InterPro"/>
</dbReference>
<sequence>MQQPRAISITVTPVQPFDPHGESAAVHQRWERWLRSFELFAAASGCSNDTQKRQLLLHCSGAETQDIFFTFDPEPADYAATKTAFTDYFKPARNVPYQRHLFRQAKQQESETVSQYVTRLRQLARDCDFGNGADDFIRDQVIDKCSTPLRTKLLAEKNLTLARCIELASAKELSEQQASAIAADEKVFAAKHSYNRQNQRHRPANHDSSPSYSQHRSQNPAVQCDRCGSKTHSGSECRCSRQITCYKCRKLGHFASMCKSKPANKSPQNRRTRRPVHFLNDGDQTTDNVGTTSEEEDEDYVFTIAPADGTVKLLIEEEPVEMIVDSGASCNIINSAVAAKLKRRGLEFESCHRTIHPYGSPPVIALRCTIADVQIAGRTPVTAEFLVIPGSSPPLLGRLTSEALGVLHIGVNHVRKDQDPLSQYPGICDGIGKLKHFEVALHIDKTVPPVARKHSRIPFHLRDKVAAELKKFETEDVIEKVSGPTEWMSRIVAAPKPKNPNDIRICVDMREANKAILRTRHVTPTLEELVSDMNNATVFSKLDLRSGYHQLVLRPECRYITTFSTHCGLYRYKRLSFGVNSAADVFQHTIQTVIEGITGARNVSDDIIIFGRDQRDHDRMLHETLRRIHDSGLTLNQKKCVFSQPQVEFYGFIFSGEGLKPDPAKVRALREAATPSNATELRSFLGMAQYSARFIENFATITELLRQLTKQDAAW</sequence>
<dbReference type="PROSITE" id="PS50158">
    <property type="entry name" value="ZF_CCHC"/>
    <property type="match status" value="1"/>
</dbReference>
<dbReference type="Gene3D" id="3.10.10.10">
    <property type="entry name" value="HIV Type 1 Reverse Transcriptase, subunit A, domain 1"/>
    <property type="match status" value="1"/>
</dbReference>